<evidence type="ECO:0000313" key="1">
    <source>
        <dbReference type="EMBL" id="GAG68679.1"/>
    </source>
</evidence>
<gene>
    <name evidence="1" type="ORF">S01H4_10878</name>
</gene>
<organism evidence="1">
    <name type="scientific">marine sediment metagenome</name>
    <dbReference type="NCBI Taxonomy" id="412755"/>
    <lineage>
        <taxon>unclassified sequences</taxon>
        <taxon>metagenomes</taxon>
        <taxon>ecological metagenomes</taxon>
    </lineage>
</organism>
<dbReference type="EMBL" id="BART01004258">
    <property type="protein sequence ID" value="GAG68679.1"/>
    <property type="molecule type" value="Genomic_DNA"/>
</dbReference>
<name>X0ZH61_9ZZZZ</name>
<sequence length="146" mass="15847">LMSEVNYLETGDATLVAIKDRLVNIRSTLTNVLSTANNILLRLPSLIGGRFPVTDCLTELVKTQRIKVTNTPTPLPLHPLSGRRLLIIFNNSNATLYYGESDVSGGQGMPLLAGQPVSINIRETCKIYAVVSSADVAKNIRILEGK</sequence>
<comment type="caution">
    <text evidence="1">The sequence shown here is derived from an EMBL/GenBank/DDBJ whole genome shotgun (WGS) entry which is preliminary data.</text>
</comment>
<protein>
    <submittedName>
        <fullName evidence="1">Uncharacterized protein</fullName>
    </submittedName>
</protein>
<accession>X0ZH61</accession>
<proteinExistence type="predicted"/>
<feature type="non-terminal residue" evidence="1">
    <location>
        <position position="1"/>
    </location>
</feature>
<reference evidence="1" key="1">
    <citation type="journal article" date="2014" name="Front. Microbiol.">
        <title>High frequency of phylogenetically diverse reductive dehalogenase-homologous genes in deep subseafloor sedimentary metagenomes.</title>
        <authorList>
            <person name="Kawai M."/>
            <person name="Futagami T."/>
            <person name="Toyoda A."/>
            <person name="Takaki Y."/>
            <person name="Nishi S."/>
            <person name="Hori S."/>
            <person name="Arai W."/>
            <person name="Tsubouchi T."/>
            <person name="Morono Y."/>
            <person name="Uchiyama I."/>
            <person name="Ito T."/>
            <person name="Fujiyama A."/>
            <person name="Inagaki F."/>
            <person name="Takami H."/>
        </authorList>
    </citation>
    <scope>NUCLEOTIDE SEQUENCE</scope>
    <source>
        <strain evidence="1">Expedition CK06-06</strain>
    </source>
</reference>
<dbReference type="AlphaFoldDB" id="X0ZH61"/>